<evidence type="ECO:0000256" key="2">
    <source>
        <dbReference type="ARBA" id="ARBA00005297"/>
    </source>
</evidence>
<feature type="region of interest" description="Disordered" evidence="6">
    <location>
        <begin position="382"/>
        <end position="425"/>
    </location>
</feature>
<dbReference type="InterPro" id="IPR005801">
    <property type="entry name" value="ADC_synthase"/>
</dbReference>
<proteinExistence type="inferred from homology"/>
<name>A0ABU0TRP5_MICTR</name>
<dbReference type="InterPro" id="IPR004561">
    <property type="entry name" value="IsoChor_synthase"/>
</dbReference>
<evidence type="ECO:0000313" key="9">
    <source>
        <dbReference type="Proteomes" id="UP001226691"/>
    </source>
</evidence>
<reference evidence="8 9" key="1">
    <citation type="submission" date="2023-07" db="EMBL/GenBank/DDBJ databases">
        <title>Functional and genomic diversity of the sorghum phyllosphere microbiome.</title>
        <authorList>
            <person name="Shade A."/>
        </authorList>
    </citation>
    <scope>NUCLEOTIDE SEQUENCE [LARGE SCALE GENOMIC DNA]</scope>
    <source>
        <strain evidence="8 9">SORGH_AS_1207</strain>
    </source>
</reference>
<evidence type="ECO:0000256" key="3">
    <source>
        <dbReference type="ARBA" id="ARBA00012824"/>
    </source>
</evidence>
<keyword evidence="9" id="KW-1185">Reference proteome</keyword>
<evidence type="ECO:0000256" key="1">
    <source>
        <dbReference type="ARBA" id="ARBA00000799"/>
    </source>
</evidence>
<dbReference type="EMBL" id="JAUTBF010000001">
    <property type="protein sequence ID" value="MDQ1122343.1"/>
    <property type="molecule type" value="Genomic_DNA"/>
</dbReference>
<dbReference type="Proteomes" id="UP001226691">
    <property type="component" value="Unassembled WGS sequence"/>
</dbReference>
<dbReference type="PANTHER" id="PTHR42839">
    <property type="entry name" value="ISOCHORISMATE SYNTHASE ENTC"/>
    <property type="match status" value="1"/>
</dbReference>
<evidence type="ECO:0000256" key="5">
    <source>
        <dbReference type="ARBA" id="ARBA00041564"/>
    </source>
</evidence>
<dbReference type="RefSeq" id="WP_307480694.1">
    <property type="nucleotide sequence ID" value="NZ_JAUTBF010000001.1"/>
</dbReference>
<protein>
    <recommendedName>
        <fullName evidence="3">isochorismate synthase</fullName>
        <ecNumber evidence="3">5.4.4.2</ecNumber>
    </recommendedName>
    <alternativeName>
        <fullName evidence="5">Isochorismate mutase</fullName>
    </alternativeName>
</protein>
<accession>A0ABU0TRP5</accession>
<dbReference type="NCBIfam" id="TIGR00543">
    <property type="entry name" value="isochor_syn"/>
    <property type="match status" value="1"/>
</dbReference>
<evidence type="ECO:0000313" key="8">
    <source>
        <dbReference type="EMBL" id="MDQ1122343.1"/>
    </source>
</evidence>
<dbReference type="Gene3D" id="3.60.120.10">
    <property type="entry name" value="Anthranilate synthase"/>
    <property type="match status" value="1"/>
</dbReference>
<dbReference type="PANTHER" id="PTHR42839:SF2">
    <property type="entry name" value="ISOCHORISMATE SYNTHASE ENTC"/>
    <property type="match status" value="1"/>
</dbReference>
<feature type="domain" description="Chorismate-utilising enzyme C-terminal" evidence="7">
    <location>
        <begin position="107"/>
        <end position="363"/>
    </location>
</feature>
<feature type="compositionally biased region" description="Low complexity" evidence="6">
    <location>
        <begin position="401"/>
        <end position="415"/>
    </location>
</feature>
<sequence>MSALAPIPGGASAIYRGSQRTVVAFGRRRTDATAPVLQRIAAAHDDGAPLVLGSLGFDPAHDARLIVPERVATTETARDGVRARTAVAATAARDFGLRFVPEPEAHVFGEIVGEALDALRSGRLDKVVLARTLVADLPPDVPRAALVQALFDANPTAFGFAFDLGTTADPRVFFGASPELLIRRVGTAVRSVPLAGSLPRSADPEVDGARAAALAASTKDLGEHRFVVDAIAAALEPFCRSLRVPDRPDVVATPTMWHLGTTIEGVLDDPTVTSAELALALHPTPAVGGVPTADAVAAIRSLEPVPRGPFAGPVGWTDVTGDGEWALGIRSAEIVGRTIRLFAGAGIVADSEPEREIEETGAKFRTLLRALGAAEPVSQMSVSAVRGASAPGSSEPGARTPVSQMSMSKSSAPSVEPVAFRSAAK</sequence>
<evidence type="ECO:0000256" key="6">
    <source>
        <dbReference type="SAM" id="MobiDB-lite"/>
    </source>
</evidence>
<dbReference type="InterPro" id="IPR015890">
    <property type="entry name" value="Chorismate_C"/>
</dbReference>
<comment type="caution">
    <text evidence="8">The sequence shown here is derived from an EMBL/GenBank/DDBJ whole genome shotgun (WGS) entry which is preliminary data.</text>
</comment>
<dbReference type="EC" id="5.4.4.2" evidence="3"/>
<dbReference type="Pfam" id="PF00425">
    <property type="entry name" value="Chorismate_bind"/>
    <property type="match status" value="1"/>
</dbReference>
<gene>
    <name evidence="8" type="ORF">QE412_000916</name>
</gene>
<evidence type="ECO:0000256" key="4">
    <source>
        <dbReference type="ARBA" id="ARBA00023235"/>
    </source>
</evidence>
<comment type="similarity">
    <text evidence="2">Belongs to the isochorismate synthase family.</text>
</comment>
<dbReference type="SUPFAM" id="SSF56322">
    <property type="entry name" value="ADC synthase"/>
    <property type="match status" value="1"/>
</dbReference>
<organism evidence="8 9">
    <name type="scientific">Microbacterium trichothecenolyticum</name>
    <name type="common">Aureobacterium trichothecenolyticum</name>
    <dbReference type="NCBI Taxonomy" id="69370"/>
    <lineage>
        <taxon>Bacteria</taxon>
        <taxon>Bacillati</taxon>
        <taxon>Actinomycetota</taxon>
        <taxon>Actinomycetes</taxon>
        <taxon>Micrococcales</taxon>
        <taxon>Microbacteriaceae</taxon>
        <taxon>Microbacterium</taxon>
    </lineage>
</organism>
<comment type="catalytic activity">
    <reaction evidence="1">
        <text>chorismate = isochorismate</text>
        <dbReference type="Rhea" id="RHEA:18985"/>
        <dbReference type="ChEBI" id="CHEBI:29748"/>
        <dbReference type="ChEBI" id="CHEBI:29780"/>
        <dbReference type="EC" id="5.4.4.2"/>
    </reaction>
</comment>
<keyword evidence="4 8" id="KW-0413">Isomerase</keyword>
<evidence type="ECO:0000259" key="7">
    <source>
        <dbReference type="Pfam" id="PF00425"/>
    </source>
</evidence>
<dbReference type="GO" id="GO:0008909">
    <property type="term" value="F:isochorismate synthase activity"/>
    <property type="evidence" value="ECO:0007669"/>
    <property type="project" value="UniProtKB-EC"/>
</dbReference>